<feature type="domain" description="Gamma tubulin complex component C-terminal" evidence="6">
    <location>
        <begin position="580"/>
        <end position="970"/>
    </location>
</feature>
<keyword evidence="2 5" id="KW-0963">Cytoplasm</keyword>
<dbReference type="GO" id="GO:0000278">
    <property type="term" value="P:mitotic cell cycle"/>
    <property type="evidence" value="ECO:0007669"/>
    <property type="project" value="TreeGrafter"/>
</dbReference>
<dbReference type="Pfam" id="PF04130">
    <property type="entry name" value="GCP_C_terminal"/>
    <property type="match status" value="1"/>
</dbReference>
<dbReference type="GO" id="GO:0031122">
    <property type="term" value="P:cytoplasmic microtubule organization"/>
    <property type="evidence" value="ECO:0007669"/>
    <property type="project" value="TreeGrafter"/>
</dbReference>
<dbReference type="STRING" id="1314783.A0A165RR59"/>
<protein>
    <recommendedName>
        <fullName evidence="5">Spindle pole body component</fullName>
    </recommendedName>
</protein>
<dbReference type="GO" id="GO:0043015">
    <property type="term" value="F:gamma-tubulin binding"/>
    <property type="evidence" value="ECO:0007669"/>
    <property type="project" value="InterPro"/>
</dbReference>
<evidence type="ECO:0000256" key="5">
    <source>
        <dbReference type="RuleBase" id="RU363050"/>
    </source>
</evidence>
<dbReference type="InterPro" id="IPR042241">
    <property type="entry name" value="GCP_C_sf"/>
</dbReference>
<dbReference type="InterPro" id="IPR007259">
    <property type="entry name" value="GCP"/>
</dbReference>
<evidence type="ECO:0000256" key="2">
    <source>
        <dbReference type="ARBA" id="ARBA00022490"/>
    </source>
</evidence>
<organism evidence="8 9">
    <name type="scientific">Daedalea quercina L-15889</name>
    <dbReference type="NCBI Taxonomy" id="1314783"/>
    <lineage>
        <taxon>Eukaryota</taxon>
        <taxon>Fungi</taxon>
        <taxon>Dikarya</taxon>
        <taxon>Basidiomycota</taxon>
        <taxon>Agaricomycotina</taxon>
        <taxon>Agaricomycetes</taxon>
        <taxon>Polyporales</taxon>
        <taxon>Fomitopsis</taxon>
    </lineage>
</organism>
<dbReference type="PANTHER" id="PTHR19302:SF70">
    <property type="entry name" value="GAMMA-TUBULIN COMPLEX COMPONENT 6"/>
    <property type="match status" value="1"/>
</dbReference>
<dbReference type="GO" id="GO:0000930">
    <property type="term" value="C:gamma-tubulin complex"/>
    <property type="evidence" value="ECO:0007669"/>
    <property type="project" value="UniProtKB-ARBA"/>
</dbReference>
<evidence type="ECO:0000256" key="1">
    <source>
        <dbReference type="ARBA" id="ARBA00010337"/>
    </source>
</evidence>
<dbReference type="GO" id="GO:0051011">
    <property type="term" value="F:microtubule minus-end binding"/>
    <property type="evidence" value="ECO:0007669"/>
    <property type="project" value="TreeGrafter"/>
</dbReference>
<dbReference type="Pfam" id="PF17681">
    <property type="entry name" value="GCP_N_terminal"/>
    <property type="match status" value="1"/>
</dbReference>
<dbReference type="GO" id="GO:0005874">
    <property type="term" value="C:microtubule"/>
    <property type="evidence" value="ECO:0007669"/>
    <property type="project" value="UniProtKB-KW"/>
</dbReference>
<evidence type="ECO:0000313" key="8">
    <source>
        <dbReference type="EMBL" id="KZT71065.1"/>
    </source>
</evidence>
<dbReference type="GO" id="GO:0000922">
    <property type="term" value="C:spindle pole"/>
    <property type="evidence" value="ECO:0007669"/>
    <property type="project" value="InterPro"/>
</dbReference>
<dbReference type="GO" id="GO:0007020">
    <property type="term" value="P:microtubule nucleation"/>
    <property type="evidence" value="ECO:0007669"/>
    <property type="project" value="InterPro"/>
</dbReference>
<dbReference type="EMBL" id="KV429048">
    <property type="protein sequence ID" value="KZT71065.1"/>
    <property type="molecule type" value="Genomic_DNA"/>
</dbReference>
<dbReference type="GO" id="GO:0051225">
    <property type="term" value="P:spindle assembly"/>
    <property type="evidence" value="ECO:0007669"/>
    <property type="project" value="TreeGrafter"/>
</dbReference>
<accession>A0A165RR59</accession>
<keyword evidence="9" id="KW-1185">Reference proteome</keyword>
<evidence type="ECO:0000256" key="4">
    <source>
        <dbReference type="ARBA" id="ARBA00023212"/>
    </source>
</evidence>
<feature type="domain" description="Gamma tubulin complex component protein N-terminal" evidence="7">
    <location>
        <begin position="160"/>
        <end position="434"/>
    </location>
</feature>
<dbReference type="GO" id="GO:0005816">
    <property type="term" value="C:spindle pole body"/>
    <property type="evidence" value="ECO:0007669"/>
    <property type="project" value="UniProtKB-ARBA"/>
</dbReference>
<dbReference type="AlphaFoldDB" id="A0A165RR59"/>
<dbReference type="InterPro" id="IPR041470">
    <property type="entry name" value="GCP_N"/>
</dbReference>
<evidence type="ECO:0000313" key="9">
    <source>
        <dbReference type="Proteomes" id="UP000076727"/>
    </source>
</evidence>
<evidence type="ECO:0000259" key="7">
    <source>
        <dbReference type="Pfam" id="PF17681"/>
    </source>
</evidence>
<dbReference type="InterPro" id="IPR040457">
    <property type="entry name" value="GCP_C"/>
</dbReference>
<comment type="similarity">
    <text evidence="1 5">Belongs to the TUBGCP family.</text>
</comment>
<proteinExistence type="inferred from homology"/>
<evidence type="ECO:0000259" key="6">
    <source>
        <dbReference type="Pfam" id="PF04130"/>
    </source>
</evidence>
<dbReference type="PANTHER" id="PTHR19302">
    <property type="entry name" value="GAMMA TUBULIN COMPLEX PROTEIN"/>
    <property type="match status" value="1"/>
</dbReference>
<reference evidence="8 9" key="1">
    <citation type="journal article" date="2016" name="Mol. Biol. Evol.">
        <title>Comparative Genomics of Early-Diverging Mushroom-Forming Fungi Provides Insights into the Origins of Lignocellulose Decay Capabilities.</title>
        <authorList>
            <person name="Nagy L.G."/>
            <person name="Riley R."/>
            <person name="Tritt A."/>
            <person name="Adam C."/>
            <person name="Daum C."/>
            <person name="Floudas D."/>
            <person name="Sun H."/>
            <person name="Yadav J.S."/>
            <person name="Pangilinan J."/>
            <person name="Larsson K.H."/>
            <person name="Matsuura K."/>
            <person name="Barry K."/>
            <person name="Labutti K."/>
            <person name="Kuo R."/>
            <person name="Ohm R.A."/>
            <person name="Bhattacharya S.S."/>
            <person name="Shirouzu T."/>
            <person name="Yoshinaga Y."/>
            <person name="Martin F.M."/>
            <person name="Grigoriev I.V."/>
            <person name="Hibbett D.S."/>
        </authorList>
    </citation>
    <scope>NUCLEOTIDE SEQUENCE [LARGE SCALE GENOMIC DNA]</scope>
    <source>
        <strain evidence="8 9">L-15889</strain>
    </source>
</reference>
<name>A0A165RR59_9APHY</name>
<keyword evidence="4 5" id="KW-0206">Cytoskeleton</keyword>
<dbReference type="Gene3D" id="1.20.120.1900">
    <property type="entry name" value="Gamma-tubulin complex, C-terminal domain"/>
    <property type="match status" value="1"/>
</dbReference>
<sequence length="973" mass="108198">MEQSLLPGLLQDLEAQQVPVPDAALPELHPGFFIPRLTDKPQNPIIDTISLMQRTRKPVAVSSPLPVEVEALAEDTWAVAEASQKAQNNIWNQVAHERSAGMHRLMSWDTLRTSFSSQTISSTLLTQQSTRVFASVRHYVRPPVHDQSNPLIYVTGDDLLQSLHLALTGLSSSVYIWDAESEQFVLRAVPRGTKGTLVLIGTDEVISGSIVQRFLVIGTLMRRLENLVQSYNTRHMRIDQVSHSFIHALSSVVDHLRKRIAESASTDVDLGEGLKVTAVWLRYAATEEVLEALAALSNRAMHVSPSTYRPLPTAAVELLSKIYCQLDDAFENHSPHSVTAILAYILTVVSKGYFRQVSESVGYKMSVAHSADVAVHDDLGIHDEEPSDDQDDTFYEEQASEVSYPIFLQTSLADALPRAKRSLKLLREAQPDHPLLRARQNDTPDVDWFWTEADVAAAWTGHRGSLEVISPPAQHAERPAERDLPVQVREYKEELKDLALFDLVPGQHLGLLAPPALQPNVTGLDNLELFMSAFPVSLPSLTPTLSHLTTLVLSPLTRHMEALSEALVSLVLSPTSLNLPLHLSILRSYLLLTSYAFKPRLAAALFSDSDEPPDLSSGASAVNRRNAEASVPSATSRWAVGLSPVLTAANIWPPSVPELSFHLRTVINDSLQNSFGHLLEQVESSPRPDSIVREAEYRLGFAIRDLPTGTGKEKWLDPLCTAFDFLYLDYKPPRPLHVVITPDVLSKYHRIFAFNLRLMRASNAMATTYRITRRSSMPLFPTLSQTNKLFLHVRFVANAFVAALSSYIYDRAIGLRFDDFLTKLNTPEDGIAQNKATHFSDVFALTEYHSSVLDDILSACLLRSGQKAVGDVLRGCLELVLELAVLAGDRYRGRMEEYQAAPLLEDLWDRFRKKMLTLIRVLRALVERGSGTSREAVADIGAQLANLSRLDGVTGSLHDLVTRLDVAEWWIRR</sequence>
<dbReference type="GO" id="GO:0051321">
    <property type="term" value="P:meiotic cell cycle"/>
    <property type="evidence" value="ECO:0007669"/>
    <property type="project" value="TreeGrafter"/>
</dbReference>
<gene>
    <name evidence="8" type="ORF">DAEQUDRAFT_666945</name>
</gene>
<dbReference type="Proteomes" id="UP000076727">
    <property type="component" value="Unassembled WGS sequence"/>
</dbReference>
<evidence type="ECO:0000256" key="3">
    <source>
        <dbReference type="ARBA" id="ARBA00022701"/>
    </source>
</evidence>
<keyword evidence="3 5" id="KW-0493">Microtubule</keyword>
<comment type="subcellular location">
    <subcellularLocation>
        <location evidence="5">Cytoplasm</location>
        <location evidence="5">Cytoskeleton</location>
        <location evidence="5">Microtubule organizing center</location>
    </subcellularLocation>
</comment>
<dbReference type="OrthoDB" id="775571at2759"/>